<dbReference type="AlphaFoldDB" id="A0A3P8EGF1"/>
<accession>A0A3P8EGF1</accession>
<keyword evidence="2" id="KW-1185">Reference proteome</keyword>
<dbReference type="Proteomes" id="UP000277204">
    <property type="component" value="Unassembled WGS sequence"/>
</dbReference>
<protein>
    <submittedName>
        <fullName evidence="1">Uncharacterized protein</fullName>
    </submittedName>
</protein>
<sequence length="76" mass="8298">MLLFLLCGSENEADPDVAWKAIQSVVETAVTPISGLNHEVTKNQWISSRSVALIGSRKLITSGSEHDDYRAPNKDS</sequence>
<organism evidence="1 2">
    <name type="scientific">Schistosoma margrebowiei</name>
    <dbReference type="NCBI Taxonomy" id="48269"/>
    <lineage>
        <taxon>Eukaryota</taxon>
        <taxon>Metazoa</taxon>
        <taxon>Spiralia</taxon>
        <taxon>Lophotrochozoa</taxon>
        <taxon>Platyhelminthes</taxon>
        <taxon>Trematoda</taxon>
        <taxon>Digenea</taxon>
        <taxon>Strigeidida</taxon>
        <taxon>Schistosomatoidea</taxon>
        <taxon>Schistosomatidae</taxon>
        <taxon>Schistosoma</taxon>
    </lineage>
</organism>
<dbReference type="EMBL" id="UZAI01013299">
    <property type="protein sequence ID" value="VDP11059.1"/>
    <property type="molecule type" value="Genomic_DNA"/>
</dbReference>
<evidence type="ECO:0000313" key="1">
    <source>
        <dbReference type="EMBL" id="VDP11059.1"/>
    </source>
</evidence>
<name>A0A3P8EGF1_9TREM</name>
<proteinExistence type="predicted"/>
<evidence type="ECO:0000313" key="2">
    <source>
        <dbReference type="Proteomes" id="UP000277204"/>
    </source>
</evidence>
<gene>
    <name evidence="1" type="ORF">SMRZ_LOCUS14185</name>
</gene>
<reference evidence="1 2" key="1">
    <citation type="submission" date="2018-11" db="EMBL/GenBank/DDBJ databases">
        <authorList>
            <consortium name="Pathogen Informatics"/>
        </authorList>
    </citation>
    <scope>NUCLEOTIDE SEQUENCE [LARGE SCALE GENOMIC DNA]</scope>
    <source>
        <strain evidence="1 2">Zambia</strain>
    </source>
</reference>